<dbReference type="EMBL" id="CAJOBC010000230">
    <property type="protein sequence ID" value="CAF3557755.1"/>
    <property type="molecule type" value="Genomic_DNA"/>
</dbReference>
<feature type="disulfide bond" evidence="11">
    <location>
        <begin position="358"/>
        <end position="373"/>
    </location>
</feature>
<dbReference type="InterPro" id="IPR036383">
    <property type="entry name" value="TSP1_rpt_sf"/>
</dbReference>
<dbReference type="Gene3D" id="4.10.400.10">
    <property type="entry name" value="Low-density Lipoprotein Receptor"/>
    <property type="match status" value="6"/>
</dbReference>
<reference evidence="13" key="1">
    <citation type="submission" date="2021-02" db="EMBL/GenBank/DDBJ databases">
        <authorList>
            <person name="Nowell W R."/>
        </authorList>
    </citation>
    <scope>NUCLEOTIDE SEQUENCE</scope>
</reference>
<dbReference type="PROSITE" id="PS01209">
    <property type="entry name" value="LDLRA_1"/>
    <property type="match status" value="2"/>
</dbReference>
<feature type="disulfide bond" evidence="11">
    <location>
        <begin position="223"/>
        <end position="241"/>
    </location>
</feature>
<evidence type="ECO:0000256" key="5">
    <source>
        <dbReference type="ARBA" id="ARBA00022737"/>
    </source>
</evidence>
<feature type="disulfide bond" evidence="11">
    <location>
        <begin position="199"/>
        <end position="214"/>
    </location>
</feature>
<feature type="disulfide bond" evidence="11">
    <location>
        <begin position="375"/>
        <end position="387"/>
    </location>
</feature>
<keyword evidence="15" id="KW-1185">Reference proteome</keyword>
<keyword evidence="8 11" id="KW-1015">Disulfide bond</keyword>
<feature type="disulfide bond" evidence="11">
    <location>
        <begin position="235"/>
        <end position="250"/>
    </location>
</feature>
<feature type="disulfide bond" evidence="11">
    <location>
        <begin position="216"/>
        <end position="228"/>
    </location>
</feature>
<keyword evidence="4" id="KW-0732">Signal</keyword>
<feature type="domain" description="TIL" evidence="12">
    <location>
        <begin position="80"/>
        <end position="135"/>
    </location>
</feature>
<evidence type="ECO:0000256" key="4">
    <source>
        <dbReference type="ARBA" id="ARBA00022729"/>
    </source>
</evidence>
<dbReference type="InterPro" id="IPR036055">
    <property type="entry name" value="LDL_receptor-like_sf"/>
</dbReference>
<organism evidence="13 15">
    <name type="scientific">Didymodactylos carnosus</name>
    <dbReference type="NCBI Taxonomy" id="1234261"/>
    <lineage>
        <taxon>Eukaryota</taxon>
        <taxon>Metazoa</taxon>
        <taxon>Spiralia</taxon>
        <taxon>Gnathifera</taxon>
        <taxon>Rotifera</taxon>
        <taxon>Eurotatoria</taxon>
        <taxon>Bdelloidea</taxon>
        <taxon>Philodinida</taxon>
        <taxon>Philodinidae</taxon>
        <taxon>Didymodactylos</taxon>
    </lineage>
</organism>
<dbReference type="SMART" id="SM00209">
    <property type="entry name" value="TSP1"/>
    <property type="match status" value="5"/>
</dbReference>
<dbReference type="CDD" id="cd00112">
    <property type="entry name" value="LDLa"/>
    <property type="match status" value="6"/>
</dbReference>
<dbReference type="InterPro" id="IPR036084">
    <property type="entry name" value="Ser_inhib-like_sf"/>
</dbReference>
<dbReference type="InterPro" id="IPR002919">
    <property type="entry name" value="TIL_dom"/>
</dbReference>
<evidence type="ECO:0000313" key="15">
    <source>
        <dbReference type="Proteomes" id="UP000663829"/>
    </source>
</evidence>
<dbReference type="Pfam" id="PF01826">
    <property type="entry name" value="TIL"/>
    <property type="match status" value="2"/>
</dbReference>
<dbReference type="PROSITE" id="PS50092">
    <property type="entry name" value="TSP1"/>
    <property type="match status" value="5"/>
</dbReference>
<dbReference type="Proteomes" id="UP000681722">
    <property type="component" value="Unassembled WGS sequence"/>
</dbReference>
<evidence type="ECO:0000256" key="6">
    <source>
        <dbReference type="ARBA" id="ARBA00022989"/>
    </source>
</evidence>
<protein>
    <recommendedName>
        <fullName evidence="12">TIL domain-containing protein</fullName>
    </recommendedName>
</protein>
<keyword evidence="2" id="KW-0245">EGF-like domain</keyword>
<keyword evidence="6" id="KW-1133">Transmembrane helix</keyword>
<dbReference type="GO" id="GO:0006898">
    <property type="term" value="P:receptor-mediated endocytosis"/>
    <property type="evidence" value="ECO:0007669"/>
    <property type="project" value="TreeGrafter"/>
</dbReference>
<dbReference type="InterPro" id="IPR002172">
    <property type="entry name" value="LDrepeatLR_classA_rpt"/>
</dbReference>
<dbReference type="EMBL" id="CAJNOQ010000230">
    <property type="protein sequence ID" value="CAF0775227.1"/>
    <property type="molecule type" value="Genomic_DNA"/>
</dbReference>
<evidence type="ECO:0000256" key="11">
    <source>
        <dbReference type="PROSITE-ProRule" id="PRU00124"/>
    </source>
</evidence>
<dbReference type="Gene3D" id="2.20.100.10">
    <property type="entry name" value="Thrombospondin type-1 (TSP1) repeat"/>
    <property type="match status" value="4"/>
</dbReference>
<evidence type="ECO:0000256" key="3">
    <source>
        <dbReference type="ARBA" id="ARBA00022692"/>
    </source>
</evidence>
<dbReference type="SMART" id="SM00192">
    <property type="entry name" value="LDLa"/>
    <property type="match status" value="6"/>
</dbReference>
<dbReference type="Proteomes" id="UP000663829">
    <property type="component" value="Unassembled WGS sequence"/>
</dbReference>
<dbReference type="PRINTS" id="PR00261">
    <property type="entry name" value="LDLRECEPTOR"/>
</dbReference>
<dbReference type="PROSITE" id="PS50068">
    <property type="entry name" value="LDLRA_2"/>
    <property type="match status" value="6"/>
</dbReference>
<dbReference type="InterPro" id="IPR000884">
    <property type="entry name" value="TSP1_rpt"/>
</dbReference>
<dbReference type="SUPFAM" id="SSF57567">
    <property type="entry name" value="Serine protease inhibitors"/>
    <property type="match status" value="2"/>
</dbReference>
<evidence type="ECO:0000256" key="10">
    <source>
        <dbReference type="ARBA" id="ARBA00023180"/>
    </source>
</evidence>
<feature type="disulfide bond" evidence="11">
    <location>
        <begin position="382"/>
        <end position="400"/>
    </location>
</feature>
<feature type="domain" description="TIL" evidence="12">
    <location>
        <begin position="2212"/>
        <end position="2268"/>
    </location>
</feature>
<keyword evidence="10" id="KW-0325">Glycoprotein</keyword>
<evidence type="ECO:0000313" key="13">
    <source>
        <dbReference type="EMBL" id="CAF0775227.1"/>
    </source>
</evidence>
<sequence length="2427" mass="268653">MFDTPKDFLQFDFGSSNYDLITFSSIDQFQIFEELFISGSADQGGDCESLCSVLGTFADKCNSIGVSVRWRNRDRCPLQCEQGKVYMSCGSPCPQSCFTNKMDFECDDSGCVEGCFCPDDMVMDDSGGCVKKSACPCSFNNKIYPIGSVIEQNCEICTCSNGNFECNKVTDSSTCNQNCSLNQFMCNGTDNCIPKSWKCDETRDCEDGSDEVGCFCHEDNFQCSSGQCINSTLRCDGLPDCRDSSDEVNCSYVTPCKEFKCAKSNLCIPNTWVCDGTVDCGKDDDSDESGSCKMDTCDKVSGRYFTCIEDSKCLPIEEKCDNHIDCDDQSDERGCTCHCQDKFTCSSICQCIDPNRVCDGAPDCIDHSDENNCSCSSLEYSCLDGKCINRTLLCDGIRHCTKGEDETHPDCSLMNLTTTSSTPIITPILFAFQTAPGISPATTFPKTTKKSCEIQLGMVNSQFVSTPKPSDRIIGHLDDINPGKKDCTKTDALNPWVAKSVISKLGGTVPVKSSYTNMLLGFGGVTFNTSQAVIDVKFKNNIISHIVAVSIPNTINNVRRLSIQIYNIDNKTLFSNISARELNPKVIVNKTFHASLLRVSILETSDDFAPYNVTLSIMGCFYSTKEHLSTTTHPTSVTVSQTSTIGQFGGTQPINSSFIDLMTDGNGTSYNKKNPVIIIGFQSHVLGQISEVSLRSNIHQNIRIFQIELYDIDDNLILSKLSTETLHIQLTLEDMVSSIKILIIDTWDEKPISGITLSVIGCFSILPTLSTTPTIISTQAITTTQSPTKTATTPSLCHHLELMSPQYGKQILAGIIGSPLVNGELIDILYSRTGVTFSHLNPHIDIVFNENIISRLNKIVIPTKPVSNLPEFRAEFFDKDKIIIHSLKSKRQQLILTDTSLMVIGGIRITFVDTNDKRPPTNLTLSIDGCFAVMVTEKTEPTLATTFSTTTREQCTEIEAMSKPFRDSVIDGFSGTKPVNSSFNDLLFENSGVTYATQNPSLYIIFKPNIVANINNIKFLTDQSNVKKIQVDFIDKEKIVLQTITINSQTMMNSTEVNVFALRIVILETLDNQLPYGVRISIRGCFGILPSYSTPSPSIMTTHLTTSSTQLPCNELDVLSKSHSNKLIQYLAGTNVNNETVTSYLNDNHSITYNILSPYLLIVFKPNVFAQLKSISLLSNSTNVGVFQVDLLNEDKIIIETRRSKANVLNLIFSGDTPQIAAFQIKLIKTNDNQPPRNVRLSIKGCFATMPITSTQAEKLSITTMPPYTTTTAVSCRELDVMTKPYSKKLVKFLFGTQPVNGTVMNYLEQMNNEGVTYNTSQSTLLLVFESNIFAIIKSISLLNNSTNVIVFQVDLLNDDQTVLKTLTSKSGELYLNTDTDSYPAVAIQLKFIKTNDNQPPRNVRLSIKGCFATMPITSTQAEKLSTTTTAPYTTSTASSCVRLNAMEKTHVNKIISGIRAVPLDSNQGTDVVKGEVGLKFNSTKAYFDVVFKYGVVGNIDQILLNDIPQHNVKQFKAEYYDINNNIIDEQIADATIIRREVPDVSSVRIIILETIDHKPITGVTLSLVGCFSFIPNWSTQTTTALETSTTSIKHCNSLDLMDVKNTKRLLAGYSGTLEIDGLSLAVSVKDKTTTIPSTKPYLFLVLKSDVVGEIESVSINSINHNISQIKVDLIDHDDTILSELVSDVSDNPTINNFPPVLTSVIRIVIVKTKNDQWTGSNVKWSVNGCFSHINRTTDTTTPAVSTTTTSTTRITTLHTLPHCRRSNIMSHNNNLIPHISGTKPLRGNLIDLMTEASGVAYAEKQPVIAIEFPTGIVGHIYEVRVAATQLSNVRIFRTQLVEVKNGLLYTLTSQPNEKPGIIGFPPVLSSGINITILETVDNEPPTHVSIYIDGCFYQTTETRVSTSTVSTSMPTTQPTSKSVLHCRHSPWTQWGVCSTSCGKGIQVRLRNVIEGVCMDPLIDYQFVGFIKDDKGSSTSNSTKLIHIGDHVEKNSVIYSHNCYQFKCTDNGVITKRSENCISKLFVLLSDIDRRKKQSVFSVGECVWLPWSPWSNCSKECGQNGTQHRLRYPLNLLSVPRTCKQPQKEMRSCVTSPCTGPCRLTTWTKWTVCSKPCDLGIQTRTRQFLSLQPNCTDELIHTRDCNPHCCTGKPQWHEWNPWSTCTKTCNGGERTRLRKCIQPNPNCQTTPCNGSHLQTESCNTEMCPNQNCTKGKVFSNCSNSCYHTCSTLMCTKRCIEPSKCLPGCICPFPSVMNANGQCVDEKDCTCEYNNRTLLPGQITDINTKCKQCQCKNGCLTCKKIENCLNECQWTEWSSYGVCSSPCNGQQARYRTLQGSSCNERQMEVQIESRACSSANLTTYTKGCSQCQCLNNQEKCTTKCGITEEVCKNISDPIYNYSYVLPPPGQCCGECNKTRSRYHSYMYI</sequence>
<dbReference type="GO" id="GO:0016324">
    <property type="term" value="C:apical plasma membrane"/>
    <property type="evidence" value="ECO:0007669"/>
    <property type="project" value="TreeGrafter"/>
</dbReference>
<dbReference type="InterPro" id="IPR023415">
    <property type="entry name" value="LDLR_class-A_CS"/>
</dbReference>
<feature type="disulfide bond" evidence="11">
    <location>
        <begin position="320"/>
        <end position="335"/>
    </location>
</feature>
<evidence type="ECO:0000256" key="8">
    <source>
        <dbReference type="ARBA" id="ARBA00023157"/>
    </source>
</evidence>
<dbReference type="FunFam" id="4.10.400.10:FF:000034">
    <property type="entry name" value="Low-density lipoprotein receptor-related protein 2"/>
    <property type="match status" value="1"/>
</dbReference>
<evidence type="ECO:0000256" key="1">
    <source>
        <dbReference type="ARBA" id="ARBA00004167"/>
    </source>
</evidence>
<dbReference type="OrthoDB" id="446173at2759"/>
<evidence type="ECO:0000313" key="14">
    <source>
        <dbReference type="EMBL" id="CAF3557755.1"/>
    </source>
</evidence>
<dbReference type="PANTHER" id="PTHR22722">
    <property type="entry name" value="LOW-DENSITY LIPOPROTEIN RECEPTOR-RELATED PROTEIN 2-RELATED"/>
    <property type="match status" value="1"/>
</dbReference>
<accession>A0A813R1M6</accession>
<keyword evidence="9" id="KW-0675">Receptor</keyword>
<dbReference type="SUPFAM" id="SSF82895">
    <property type="entry name" value="TSP-1 type 1 repeat"/>
    <property type="match status" value="4"/>
</dbReference>
<dbReference type="Pfam" id="PF00057">
    <property type="entry name" value="Ldl_recept_a"/>
    <property type="match status" value="4"/>
</dbReference>
<dbReference type="InterPro" id="IPR051221">
    <property type="entry name" value="LDLR-related"/>
</dbReference>
<comment type="caution">
    <text evidence="11">Lacks conserved residue(s) required for the propagation of feature annotation.</text>
</comment>
<keyword evidence="5" id="KW-0677">Repeat</keyword>
<keyword evidence="3" id="KW-0812">Transmembrane</keyword>
<dbReference type="Gene3D" id="2.10.25.10">
    <property type="entry name" value="Laminin"/>
    <property type="match status" value="2"/>
</dbReference>
<evidence type="ECO:0000256" key="9">
    <source>
        <dbReference type="ARBA" id="ARBA00023170"/>
    </source>
</evidence>
<dbReference type="GO" id="GO:0042562">
    <property type="term" value="F:hormone binding"/>
    <property type="evidence" value="ECO:0007669"/>
    <property type="project" value="TreeGrafter"/>
</dbReference>
<comment type="subcellular location">
    <subcellularLocation>
        <location evidence="1">Membrane</location>
        <topology evidence="1">Single-pass membrane protein</topology>
    </subcellularLocation>
</comment>
<dbReference type="SUPFAM" id="SSF57424">
    <property type="entry name" value="LDL receptor-like module"/>
    <property type="match status" value="5"/>
</dbReference>
<gene>
    <name evidence="13" type="ORF">GPM918_LOCUS2154</name>
    <name evidence="14" type="ORF">SRO942_LOCUS2154</name>
</gene>
<keyword evidence="7" id="KW-0472">Membrane</keyword>
<evidence type="ECO:0000259" key="12">
    <source>
        <dbReference type="Pfam" id="PF01826"/>
    </source>
</evidence>
<dbReference type="Pfam" id="PF00090">
    <property type="entry name" value="TSP_1"/>
    <property type="match status" value="5"/>
</dbReference>
<dbReference type="GO" id="GO:0043235">
    <property type="term" value="C:receptor complex"/>
    <property type="evidence" value="ECO:0007669"/>
    <property type="project" value="TreeGrafter"/>
</dbReference>
<dbReference type="CDD" id="cd19941">
    <property type="entry name" value="TIL"/>
    <property type="match status" value="2"/>
</dbReference>
<evidence type="ECO:0000256" key="7">
    <source>
        <dbReference type="ARBA" id="ARBA00023136"/>
    </source>
</evidence>
<dbReference type="PANTHER" id="PTHR22722:SF14">
    <property type="entry name" value="MEGALIN, ISOFORM A"/>
    <property type="match status" value="1"/>
</dbReference>
<proteinExistence type="predicted"/>
<comment type="caution">
    <text evidence="13">The sequence shown here is derived from an EMBL/GenBank/DDBJ whole genome shotgun (WGS) entry which is preliminary data.</text>
</comment>
<name>A0A813R1M6_9BILA</name>
<evidence type="ECO:0000256" key="2">
    <source>
        <dbReference type="ARBA" id="ARBA00022536"/>
    </source>
</evidence>